<dbReference type="PANTHER" id="PTHR37299">
    <property type="entry name" value="TRANSCRIPTIONAL REGULATOR-RELATED"/>
    <property type="match status" value="1"/>
</dbReference>
<dbReference type="GO" id="GO:0000156">
    <property type="term" value="F:phosphorelay response regulator activity"/>
    <property type="evidence" value="ECO:0007669"/>
    <property type="project" value="InterPro"/>
</dbReference>
<dbReference type="OrthoDB" id="9787344at2"/>
<dbReference type="InterPro" id="IPR007492">
    <property type="entry name" value="LytTR_DNA-bd_dom"/>
</dbReference>
<dbReference type="FunFam" id="3.40.50.2300:FF:000361">
    <property type="entry name" value="Two-component system response regulator"/>
    <property type="match status" value="1"/>
</dbReference>
<protein>
    <submittedName>
        <fullName evidence="4">LytTR family transcriptional regulator</fullName>
    </submittedName>
</protein>
<sequence length="251" mass="29387">MIKNILIVEDEKPNADRLKRLIGIVRPDIAILDVLGSVSESMAWLLKNDCPDLIMMDIRLSDGLSFEILEQTNLKCPIIFTTAYDEYAVRAFKFNSVDYILKPIDQDELALAIEKVEERNLPDPMIAVQNLLNHLDRKSYRSRFLLPYRDGFKTLLVNEVAYFYVELKITRAFLNNSTEENLGQTLEELEQQLDPKQFFRANRQFIINIDAVQNIHNYFNGKLKIKLKHNPEAEVIVSREKAQQFRNWMDY</sequence>
<evidence type="ECO:0000313" key="4">
    <source>
        <dbReference type="EMBL" id="KIA95828.1"/>
    </source>
</evidence>
<dbReference type="EMBL" id="JSYN01000004">
    <property type="protein sequence ID" value="KIA95828.1"/>
    <property type="molecule type" value="Genomic_DNA"/>
</dbReference>
<dbReference type="SMART" id="SM00850">
    <property type="entry name" value="LytTR"/>
    <property type="match status" value="1"/>
</dbReference>
<accession>A0A0C1FVC3</accession>
<proteinExistence type="predicted"/>
<reference evidence="4 5" key="1">
    <citation type="submission" date="2014-10" db="EMBL/GenBank/DDBJ databases">
        <title>Pedobacter Kyungheensis.</title>
        <authorList>
            <person name="Anderson B.M."/>
            <person name="Newman J.D."/>
        </authorList>
    </citation>
    <scope>NUCLEOTIDE SEQUENCE [LARGE SCALE GENOMIC DNA]</scope>
    <source>
        <strain evidence="4 5">KACC 16221</strain>
    </source>
</reference>
<dbReference type="PROSITE" id="PS50930">
    <property type="entry name" value="HTH_LYTTR"/>
    <property type="match status" value="1"/>
</dbReference>
<dbReference type="Gene3D" id="3.40.50.2300">
    <property type="match status" value="1"/>
</dbReference>
<feature type="domain" description="HTH LytTR-type" evidence="3">
    <location>
        <begin position="144"/>
        <end position="251"/>
    </location>
</feature>
<evidence type="ECO:0000259" key="3">
    <source>
        <dbReference type="PROSITE" id="PS50930"/>
    </source>
</evidence>
<dbReference type="RefSeq" id="WP_039472256.1">
    <property type="nucleotide sequence ID" value="NZ_JSYN01000004.1"/>
</dbReference>
<dbReference type="SUPFAM" id="SSF52172">
    <property type="entry name" value="CheY-like"/>
    <property type="match status" value="1"/>
</dbReference>
<evidence type="ECO:0000256" key="1">
    <source>
        <dbReference type="PROSITE-ProRule" id="PRU00169"/>
    </source>
</evidence>
<dbReference type="SMART" id="SM00448">
    <property type="entry name" value="REC"/>
    <property type="match status" value="1"/>
</dbReference>
<dbReference type="Pfam" id="PF04397">
    <property type="entry name" value="LytTR"/>
    <property type="match status" value="1"/>
</dbReference>
<dbReference type="PROSITE" id="PS50110">
    <property type="entry name" value="RESPONSE_REGULATORY"/>
    <property type="match status" value="1"/>
</dbReference>
<evidence type="ECO:0000313" key="5">
    <source>
        <dbReference type="Proteomes" id="UP000031246"/>
    </source>
</evidence>
<dbReference type="InterPro" id="IPR011006">
    <property type="entry name" value="CheY-like_superfamily"/>
</dbReference>
<keyword evidence="5" id="KW-1185">Reference proteome</keyword>
<dbReference type="AlphaFoldDB" id="A0A0C1FVC3"/>
<gene>
    <name evidence="4" type="ORF">OC25_04560</name>
</gene>
<evidence type="ECO:0000259" key="2">
    <source>
        <dbReference type="PROSITE" id="PS50110"/>
    </source>
</evidence>
<dbReference type="InterPro" id="IPR001789">
    <property type="entry name" value="Sig_transdc_resp-reg_receiver"/>
</dbReference>
<dbReference type="InterPro" id="IPR046947">
    <property type="entry name" value="LytR-like"/>
</dbReference>
<dbReference type="PANTHER" id="PTHR37299:SF1">
    <property type="entry name" value="STAGE 0 SPORULATION PROTEIN A HOMOLOG"/>
    <property type="match status" value="1"/>
</dbReference>
<organism evidence="4 5">
    <name type="scientific">Pedobacter kyungheensis</name>
    <dbReference type="NCBI Taxonomy" id="1069985"/>
    <lineage>
        <taxon>Bacteria</taxon>
        <taxon>Pseudomonadati</taxon>
        <taxon>Bacteroidota</taxon>
        <taxon>Sphingobacteriia</taxon>
        <taxon>Sphingobacteriales</taxon>
        <taxon>Sphingobacteriaceae</taxon>
        <taxon>Pedobacter</taxon>
    </lineage>
</organism>
<dbReference type="Proteomes" id="UP000031246">
    <property type="component" value="Unassembled WGS sequence"/>
</dbReference>
<name>A0A0C1FVC3_9SPHI</name>
<dbReference type="GO" id="GO:0003677">
    <property type="term" value="F:DNA binding"/>
    <property type="evidence" value="ECO:0007669"/>
    <property type="project" value="InterPro"/>
</dbReference>
<dbReference type="Gene3D" id="2.40.50.1020">
    <property type="entry name" value="LytTr DNA-binding domain"/>
    <property type="match status" value="1"/>
</dbReference>
<dbReference type="Pfam" id="PF00072">
    <property type="entry name" value="Response_reg"/>
    <property type="match status" value="1"/>
</dbReference>
<feature type="modified residue" description="4-aspartylphosphate" evidence="1">
    <location>
        <position position="57"/>
    </location>
</feature>
<keyword evidence="1" id="KW-0597">Phosphoprotein</keyword>
<comment type="caution">
    <text evidence="4">The sequence shown here is derived from an EMBL/GenBank/DDBJ whole genome shotgun (WGS) entry which is preliminary data.</text>
</comment>
<feature type="domain" description="Response regulatory" evidence="2">
    <location>
        <begin position="4"/>
        <end position="117"/>
    </location>
</feature>